<dbReference type="STRING" id="675864.SAMN04489747_2095"/>
<accession>A0A1G6YTR1</accession>
<evidence type="ECO:0000256" key="2">
    <source>
        <dbReference type="SAM" id="MobiDB-lite"/>
    </source>
</evidence>
<evidence type="ECO:0000256" key="1">
    <source>
        <dbReference type="SAM" id="Coils"/>
    </source>
</evidence>
<dbReference type="RefSeq" id="WP_157677061.1">
    <property type="nucleotide sequence ID" value="NZ_LT629688.1"/>
</dbReference>
<keyword evidence="4" id="KW-1185">Reference proteome</keyword>
<organism evidence="3 4">
    <name type="scientific">Auraticoccus monumenti</name>
    <dbReference type="NCBI Taxonomy" id="675864"/>
    <lineage>
        <taxon>Bacteria</taxon>
        <taxon>Bacillati</taxon>
        <taxon>Actinomycetota</taxon>
        <taxon>Actinomycetes</taxon>
        <taxon>Propionibacteriales</taxon>
        <taxon>Propionibacteriaceae</taxon>
        <taxon>Auraticoccus</taxon>
    </lineage>
</organism>
<evidence type="ECO:0000313" key="4">
    <source>
        <dbReference type="Proteomes" id="UP000198546"/>
    </source>
</evidence>
<sequence>MVVPRFARSLGITRRAVAMVVVLAVLVLSYASSLRIYLDQQRDAAEARAEIAVTEARIADLEDQLDRWEDPAFVRAQARERLGWVVPGETGYVVVGADGKPVEGGTRIESARPDGEQPAADAWWARMAGSVEAADHPAPPPKEEATVPDPDQPR</sequence>
<feature type="coiled-coil region" evidence="1">
    <location>
        <begin position="37"/>
        <end position="64"/>
    </location>
</feature>
<keyword evidence="3" id="KW-0131">Cell cycle</keyword>
<dbReference type="Proteomes" id="UP000198546">
    <property type="component" value="Chromosome i"/>
</dbReference>
<dbReference type="InterPro" id="IPR007060">
    <property type="entry name" value="FtsL/DivIC"/>
</dbReference>
<keyword evidence="1" id="KW-0175">Coiled coil</keyword>
<dbReference type="GO" id="GO:0051301">
    <property type="term" value="P:cell division"/>
    <property type="evidence" value="ECO:0007669"/>
    <property type="project" value="UniProtKB-KW"/>
</dbReference>
<evidence type="ECO:0000313" key="3">
    <source>
        <dbReference type="EMBL" id="SDD93701.1"/>
    </source>
</evidence>
<dbReference type="EMBL" id="LT629688">
    <property type="protein sequence ID" value="SDD93701.1"/>
    <property type="molecule type" value="Genomic_DNA"/>
</dbReference>
<reference evidence="3 4" key="1">
    <citation type="submission" date="2016-10" db="EMBL/GenBank/DDBJ databases">
        <authorList>
            <person name="de Groot N.N."/>
        </authorList>
    </citation>
    <scope>NUCLEOTIDE SEQUENCE [LARGE SCALE GENOMIC DNA]</scope>
    <source>
        <strain evidence="3 4">MON 2.2</strain>
    </source>
</reference>
<feature type="compositionally biased region" description="Basic and acidic residues" evidence="2">
    <location>
        <begin position="141"/>
        <end position="154"/>
    </location>
</feature>
<feature type="region of interest" description="Disordered" evidence="2">
    <location>
        <begin position="97"/>
        <end position="154"/>
    </location>
</feature>
<gene>
    <name evidence="3" type="ORF">SAMN04489747_2095</name>
</gene>
<protein>
    <submittedName>
        <fullName evidence="3">Cell division protein FtsB</fullName>
    </submittedName>
</protein>
<proteinExistence type="predicted"/>
<dbReference type="Pfam" id="PF04977">
    <property type="entry name" value="DivIC"/>
    <property type="match status" value="1"/>
</dbReference>
<keyword evidence="3" id="KW-0132">Cell division</keyword>
<dbReference type="AlphaFoldDB" id="A0A1G6YTR1"/>
<dbReference type="OrthoDB" id="5187715at2"/>
<name>A0A1G6YTR1_9ACTN</name>